<evidence type="ECO:0000313" key="2">
    <source>
        <dbReference type="Proteomes" id="UP000245768"/>
    </source>
</evidence>
<keyword evidence="2" id="KW-1185">Reference proteome</keyword>
<dbReference type="STRING" id="215250.A0A316YRC4"/>
<dbReference type="InParanoid" id="A0A316YRC4"/>
<dbReference type="PANTHER" id="PTHR48079:SF6">
    <property type="entry name" value="NAD(P)-BINDING DOMAIN-CONTAINING PROTEIN-RELATED"/>
    <property type="match status" value="1"/>
</dbReference>
<dbReference type="PANTHER" id="PTHR48079">
    <property type="entry name" value="PROTEIN YEEZ"/>
    <property type="match status" value="1"/>
</dbReference>
<dbReference type="InterPro" id="IPR036291">
    <property type="entry name" value="NAD(P)-bd_dom_sf"/>
</dbReference>
<evidence type="ECO:0008006" key="3">
    <source>
        <dbReference type="Google" id="ProtNLM"/>
    </source>
</evidence>
<dbReference type="AlphaFoldDB" id="A0A316YRC4"/>
<sequence>MALTILHLGSTGYIGGAVLHALLQSPPPGLARLVLPVSSPAKAADVQRWRASLPSSAAAFSGTVEVPVVPREGPAWYETVEQLSSQADLAINAATSDDLELTRAINRGLVKGKRQQGRRGTLIHLSGVQLIESEPVGDYVETPLYDDGDTKSIASIPDSAAHRSIDLEIVEADTSGALWASIVCPALVWGPSPGPGAKLSTLVPDMVRKALHNGHATYVGTGKNVWVHVSLRDCVGLITRLVALHLAAGDKEGEGQGQGEAKREAHEGFYFASYNDDLIDFRQVAASIGHVLSVERGLVASAEPRAVPCPPFDASMKGVRIEDAARSQADVDVDARTPIWPCRTNCRCIARRGHERLGWSATDRFDEEARRQDVRDCLDVILAETKK</sequence>
<accession>A0A316YRC4</accession>
<name>A0A316YRC4_9BASI</name>
<reference evidence="1 2" key="1">
    <citation type="journal article" date="2018" name="Mol. Biol. Evol.">
        <title>Broad Genomic Sampling Reveals a Smut Pathogenic Ancestry of the Fungal Clade Ustilaginomycotina.</title>
        <authorList>
            <person name="Kijpornyongpan T."/>
            <person name="Mondo S.J."/>
            <person name="Barry K."/>
            <person name="Sandor L."/>
            <person name="Lee J."/>
            <person name="Lipzen A."/>
            <person name="Pangilinan J."/>
            <person name="LaButti K."/>
            <person name="Hainaut M."/>
            <person name="Henrissat B."/>
            <person name="Grigoriev I.V."/>
            <person name="Spatafora J.W."/>
            <person name="Aime M.C."/>
        </authorList>
    </citation>
    <scope>NUCLEOTIDE SEQUENCE [LARGE SCALE GENOMIC DNA]</scope>
    <source>
        <strain evidence="1 2">MCA 4198</strain>
    </source>
</reference>
<dbReference type="Gene3D" id="3.40.50.720">
    <property type="entry name" value="NAD(P)-binding Rossmann-like Domain"/>
    <property type="match status" value="1"/>
</dbReference>
<protein>
    <recommendedName>
        <fullName evidence="3">NAD(P)-binding protein</fullName>
    </recommendedName>
</protein>
<dbReference type="InterPro" id="IPR051783">
    <property type="entry name" value="NAD(P)-dependent_oxidoreduct"/>
</dbReference>
<dbReference type="OrthoDB" id="10262413at2759"/>
<gene>
    <name evidence="1" type="ORF">FA10DRAFT_265088</name>
</gene>
<dbReference type="GO" id="GO:0004029">
    <property type="term" value="F:aldehyde dehydrogenase (NAD+) activity"/>
    <property type="evidence" value="ECO:0007669"/>
    <property type="project" value="TreeGrafter"/>
</dbReference>
<evidence type="ECO:0000313" key="1">
    <source>
        <dbReference type="EMBL" id="PWN91218.1"/>
    </source>
</evidence>
<organism evidence="1 2">
    <name type="scientific">Acaromyces ingoldii</name>
    <dbReference type="NCBI Taxonomy" id="215250"/>
    <lineage>
        <taxon>Eukaryota</taxon>
        <taxon>Fungi</taxon>
        <taxon>Dikarya</taxon>
        <taxon>Basidiomycota</taxon>
        <taxon>Ustilaginomycotina</taxon>
        <taxon>Exobasidiomycetes</taxon>
        <taxon>Exobasidiales</taxon>
        <taxon>Cryptobasidiaceae</taxon>
        <taxon>Acaromyces</taxon>
    </lineage>
</organism>
<dbReference type="RefSeq" id="XP_025378416.1">
    <property type="nucleotide sequence ID" value="XM_025520917.1"/>
</dbReference>
<dbReference type="Proteomes" id="UP000245768">
    <property type="component" value="Unassembled WGS sequence"/>
</dbReference>
<dbReference type="EMBL" id="KZ819635">
    <property type="protein sequence ID" value="PWN91218.1"/>
    <property type="molecule type" value="Genomic_DNA"/>
</dbReference>
<proteinExistence type="predicted"/>
<dbReference type="GO" id="GO:0005737">
    <property type="term" value="C:cytoplasm"/>
    <property type="evidence" value="ECO:0007669"/>
    <property type="project" value="TreeGrafter"/>
</dbReference>
<dbReference type="SUPFAM" id="SSF51735">
    <property type="entry name" value="NAD(P)-binding Rossmann-fold domains"/>
    <property type="match status" value="1"/>
</dbReference>
<dbReference type="GeneID" id="37042833"/>